<dbReference type="SUPFAM" id="SSF51905">
    <property type="entry name" value="FAD/NAD(P)-binding domain"/>
    <property type="match status" value="1"/>
</dbReference>
<dbReference type="Proteomes" id="UP000198546">
    <property type="component" value="Chromosome i"/>
</dbReference>
<keyword evidence="2" id="KW-1185">Reference proteome</keyword>
<dbReference type="STRING" id="675864.SAMN04489747_0670"/>
<dbReference type="Gene3D" id="3.40.50.720">
    <property type="entry name" value="NAD(P)-binding Rossmann-like Domain"/>
    <property type="match status" value="1"/>
</dbReference>
<name>A0A1G6TRE8_9ACTN</name>
<gene>
    <name evidence="1" type="ORF">SAMN04489747_0670</name>
</gene>
<sequence>MGVRRATVAVLGLGPAGRALTHRLAARGVDVVAVDPSPDRRWTPTYAAWVDELPSWLPAEVLDTRFRPRVWARRERELTRDYAVLSTGGLQDVLDLSGASVLPQLVRRVSGRTVWLSDGSQVVAEHVVDARGAGLHPDRAQQTAVGVVVPRQRAEEVLGGPWLMDWRRDHDTPPEAPPTFLYAVPLSEQDTLLEETCLVGRPALGMRELRRRLESRLAGRGLTLSGFERTEHVRFSVEADPADQVRGGPVLFGSRGGLMHPGTGYSVAVSLREVDRLVDAVAAGRDPGRALWPPAARVTHRLRQAGLRTLLSLPPEGTLAFFDAFFDLPVELQRGYLSHRDAPQSTMAAMLVMARHLPPRLTATAVRSTVAELGATLRSGH</sequence>
<dbReference type="Pfam" id="PF05834">
    <property type="entry name" value="Lycopene_cycl"/>
    <property type="match status" value="1"/>
</dbReference>
<evidence type="ECO:0000313" key="2">
    <source>
        <dbReference type="Proteomes" id="UP000198546"/>
    </source>
</evidence>
<evidence type="ECO:0000313" key="1">
    <source>
        <dbReference type="EMBL" id="SDD30885.1"/>
    </source>
</evidence>
<dbReference type="PANTHER" id="PTHR39757">
    <property type="match status" value="1"/>
</dbReference>
<dbReference type="InterPro" id="IPR036188">
    <property type="entry name" value="FAD/NAD-bd_sf"/>
</dbReference>
<dbReference type="RefSeq" id="WP_231946485.1">
    <property type="nucleotide sequence ID" value="NZ_LT629688.1"/>
</dbReference>
<accession>A0A1G6TRE8</accession>
<organism evidence="1 2">
    <name type="scientific">Auraticoccus monumenti</name>
    <dbReference type="NCBI Taxonomy" id="675864"/>
    <lineage>
        <taxon>Bacteria</taxon>
        <taxon>Bacillati</taxon>
        <taxon>Actinomycetota</taxon>
        <taxon>Actinomycetes</taxon>
        <taxon>Propionibacteriales</taxon>
        <taxon>Propionibacteriaceae</taxon>
        <taxon>Auraticoccus</taxon>
    </lineage>
</organism>
<protein>
    <submittedName>
        <fullName evidence="1">Lycopene beta-cyclase</fullName>
    </submittedName>
</protein>
<dbReference type="EMBL" id="LT629688">
    <property type="protein sequence ID" value="SDD30885.1"/>
    <property type="molecule type" value="Genomic_DNA"/>
</dbReference>
<reference evidence="1 2" key="1">
    <citation type="submission" date="2016-10" db="EMBL/GenBank/DDBJ databases">
        <authorList>
            <person name="de Groot N.N."/>
        </authorList>
    </citation>
    <scope>NUCLEOTIDE SEQUENCE [LARGE SCALE GENOMIC DNA]</scope>
    <source>
        <strain evidence="1 2">MON 2.2</strain>
    </source>
</reference>
<dbReference type="PANTHER" id="PTHR39757:SF5">
    <property type="entry name" value="OS02G0190600 PROTEIN"/>
    <property type="match status" value="1"/>
</dbReference>
<proteinExistence type="predicted"/>
<dbReference type="AlphaFoldDB" id="A0A1G6TRE8"/>